<evidence type="ECO:0000256" key="6">
    <source>
        <dbReference type="ARBA" id="ARBA00022692"/>
    </source>
</evidence>
<keyword evidence="8 13" id="KW-1133">Transmembrane helix</keyword>
<evidence type="ECO:0000256" key="11">
    <source>
        <dbReference type="ARBA" id="ARBA00039804"/>
    </source>
</evidence>
<feature type="transmembrane region" description="Helical" evidence="13">
    <location>
        <begin position="124"/>
        <end position="146"/>
    </location>
</feature>
<feature type="transmembrane region" description="Helical" evidence="13">
    <location>
        <begin position="21"/>
        <end position="44"/>
    </location>
</feature>
<evidence type="ECO:0000256" key="13">
    <source>
        <dbReference type="SAM" id="Phobius"/>
    </source>
</evidence>
<accession>A0A1E3QZE5</accession>
<dbReference type="STRING" id="984486.A0A1E3QZE5"/>
<dbReference type="EMBL" id="KV454426">
    <property type="protein sequence ID" value="ODQ82995.1"/>
    <property type="molecule type" value="Genomic_DNA"/>
</dbReference>
<dbReference type="GO" id="GO:0005794">
    <property type="term" value="C:Golgi apparatus"/>
    <property type="evidence" value="ECO:0007669"/>
    <property type="project" value="UniProtKB-SubCell"/>
</dbReference>
<dbReference type="Pfam" id="PF01694">
    <property type="entry name" value="Rhomboid"/>
    <property type="match status" value="1"/>
</dbReference>
<feature type="transmembrane region" description="Helical" evidence="13">
    <location>
        <begin position="158"/>
        <end position="181"/>
    </location>
</feature>
<dbReference type="Proteomes" id="UP000094336">
    <property type="component" value="Unassembled WGS sequence"/>
</dbReference>
<protein>
    <recommendedName>
        <fullName evidence="11">Rhomboid-type serine protease 2</fullName>
        <ecNumber evidence="4">3.4.21.105</ecNumber>
    </recommendedName>
    <alternativeName>
        <fullName evidence="12">Rhomboid protein 2</fullName>
    </alternativeName>
</protein>
<dbReference type="GO" id="GO:0016020">
    <property type="term" value="C:membrane"/>
    <property type="evidence" value="ECO:0007669"/>
    <property type="project" value="InterPro"/>
</dbReference>
<evidence type="ECO:0000313" key="16">
    <source>
        <dbReference type="Proteomes" id="UP000094336"/>
    </source>
</evidence>
<feature type="transmembrane region" description="Helical" evidence="13">
    <location>
        <begin position="100"/>
        <end position="118"/>
    </location>
</feature>
<feature type="transmembrane region" description="Helical" evidence="13">
    <location>
        <begin position="187"/>
        <end position="205"/>
    </location>
</feature>
<keyword evidence="9 13" id="KW-0472">Membrane</keyword>
<dbReference type="Gene3D" id="1.20.1540.10">
    <property type="entry name" value="Rhomboid-like"/>
    <property type="match status" value="1"/>
</dbReference>
<dbReference type="EC" id="3.4.21.105" evidence="4"/>
<evidence type="ECO:0000256" key="7">
    <source>
        <dbReference type="ARBA" id="ARBA00022801"/>
    </source>
</evidence>
<comment type="similarity">
    <text evidence="3">Belongs to the peptidase S54 family.</text>
</comment>
<gene>
    <name evidence="15" type="ORF">BABINDRAFT_159473</name>
</gene>
<evidence type="ECO:0000256" key="1">
    <source>
        <dbReference type="ARBA" id="ARBA00000156"/>
    </source>
</evidence>
<dbReference type="InterPro" id="IPR022764">
    <property type="entry name" value="Peptidase_S54_rhomboid_dom"/>
</dbReference>
<dbReference type="OrthoDB" id="10257275at2759"/>
<dbReference type="PANTHER" id="PTHR43066:SF1">
    <property type="entry name" value="RHOMBOID PROTEIN 2"/>
    <property type="match status" value="1"/>
</dbReference>
<dbReference type="GeneID" id="30145531"/>
<evidence type="ECO:0000256" key="10">
    <source>
        <dbReference type="ARBA" id="ARBA00037147"/>
    </source>
</evidence>
<reference evidence="16" key="1">
    <citation type="submission" date="2016-05" db="EMBL/GenBank/DDBJ databases">
        <title>Comparative genomics of biotechnologically important yeasts.</title>
        <authorList>
            <consortium name="DOE Joint Genome Institute"/>
            <person name="Riley R."/>
            <person name="Haridas S."/>
            <person name="Wolfe K.H."/>
            <person name="Lopes M.R."/>
            <person name="Hittinger C.T."/>
            <person name="Goker M."/>
            <person name="Salamov A."/>
            <person name="Wisecaver J."/>
            <person name="Long T.M."/>
            <person name="Aerts A.L."/>
            <person name="Barry K."/>
            <person name="Choi C."/>
            <person name="Clum A."/>
            <person name="Coughlan A.Y."/>
            <person name="Deshpande S."/>
            <person name="Douglass A.P."/>
            <person name="Hanson S.J."/>
            <person name="Klenk H.-P."/>
            <person name="Labutti K."/>
            <person name="Lapidus A."/>
            <person name="Lindquist E."/>
            <person name="Lipzen A."/>
            <person name="Meier-Kolthoff J.P."/>
            <person name="Ohm R.A."/>
            <person name="Otillar R.P."/>
            <person name="Pangilinan J."/>
            <person name="Peng Y."/>
            <person name="Rokas A."/>
            <person name="Rosa C.A."/>
            <person name="Scheuner C."/>
            <person name="Sibirny A.A."/>
            <person name="Slot J.C."/>
            <person name="Stielow J.B."/>
            <person name="Sun H."/>
            <person name="Kurtzman C.P."/>
            <person name="Blackwell M."/>
            <person name="Grigoriev I.V."/>
            <person name="Jeffries T.W."/>
        </authorList>
    </citation>
    <scope>NUCLEOTIDE SEQUENCE [LARGE SCALE GENOMIC DNA]</scope>
    <source>
        <strain evidence="16">NRRL Y-12698</strain>
    </source>
</reference>
<keyword evidence="7" id="KW-0378">Hydrolase</keyword>
<comment type="function">
    <text evidence="10">Probable rhomboid-type serine protease that catalyzes intramembrane proteolysis.</text>
</comment>
<evidence type="ECO:0000256" key="5">
    <source>
        <dbReference type="ARBA" id="ARBA00022670"/>
    </source>
</evidence>
<dbReference type="AlphaFoldDB" id="A0A1E3QZE5"/>
<name>A0A1E3QZE5_9ASCO</name>
<keyword evidence="5" id="KW-0645">Protease</keyword>
<proteinExistence type="inferred from homology"/>
<comment type="subcellular location">
    <subcellularLocation>
        <location evidence="2">Golgi apparatus</location>
        <location evidence="2">cis-Golgi network membrane</location>
        <topology evidence="2">Multi-pass membrane protein</topology>
    </subcellularLocation>
</comment>
<evidence type="ECO:0000256" key="12">
    <source>
        <dbReference type="ARBA" id="ARBA00042081"/>
    </source>
</evidence>
<comment type="catalytic activity">
    <reaction evidence="1">
        <text>Cleaves type-1 transmembrane domains using a catalytic dyad composed of serine and histidine that are contributed by different transmembrane domains.</text>
        <dbReference type="EC" id="3.4.21.105"/>
    </reaction>
</comment>
<evidence type="ECO:0000259" key="14">
    <source>
        <dbReference type="Pfam" id="PF01694"/>
    </source>
</evidence>
<evidence type="ECO:0000256" key="9">
    <source>
        <dbReference type="ARBA" id="ARBA00023136"/>
    </source>
</evidence>
<feature type="domain" description="Peptidase S54 rhomboid" evidence="14">
    <location>
        <begin position="63"/>
        <end position="206"/>
    </location>
</feature>
<dbReference type="RefSeq" id="XP_018988323.1">
    <property type="nucleotide sequence ID" value="XM_019127678.1"/>
</dbReference>
<evidence type="ECO:0000256" key="8">
    <source>
        <dbReference type="ARBA" id="ARBA00022989"/>
    </source>
</evidence>
<dbReference type="GO" id="GO:0034399">
    <property type="term" value="C:nuclear periphery"/>
    <property type="evidence" value="ECO:0007669"/>
    <property type="project" value="EnsemblFungi"/>
</dbReference>
<sequence length="286" mass="31405">MPSFKSILSKTKPLLPIVDGTFPPALTSGLSVFLVLLYLINIYMDSKLFNAISLYSHAPLELELNRLSMYPLGHANTFHLVMNIFAMIGPLSKFEVGHGTVHTGVVLNALAVVTALIYCVLSGFFYPGARVLGASAWWFSFAGFFAQRESVNRPHIHLFSNFVIPTIFSPLVPLVIITILFPSGASFIGHVAGLLAGYLLAFGYLKFMVPPSKVIEFIESKVDFLINLIPSRIRYYRERDVKPIRDDSSSYVPMFIENSVLLTTNPLVASPSEQSGFPGAGQALGV</sequence>
<keyword evidence="16" id="KW-1185">Reference proteome</keyword>
<dbReference type="GO" id="GO:0004252">
    <property type="term" value="F:serine-type endopeptidase activity"/>
    <property type="evidence" value="ECO:0007669"/>
    <property type="project" value="InterPro"/>
</dbReference>
<evidence type="ECO:0000256" key="4">
    <source>
        <dbReference type="ARBA" id="ARBA00013039"/>
    </source>
</evidence>
<dbReference type="SUPFAM" id="SSF144091">
    <property type="entry name" value="Rhomboid-like"/>
    <property type="match status" value="1"/>
</dbReference>
<dbReference type="InterPro" id="IPR035952">
    <property type="entry name" value="Rhomboid-like_sf"/>
</dbReference>
<keyword evidence="6 13" id="KW-0812">Transmembrane</keyword>
<evidence type="ECO:0000256" key="3">
    <source>
        <dbReference type="ARBA" id="ARBA00009045"/>
    </source>
</evidence>
<dbReference type="PANTHER" id="PTHR43066">
    <property type="entry name" value="RHOMBOID-RELATED PROTEIN"/>
    <property type="match status" value="1"/>
</dbReference>
<evidence type="ECO:0000256" key="2">
    <source>
        <dbReference type="ARBA" id="ARBA00004257"/>
    </source>
</evidence>
<dbReference type="GO" id="GO:0006508">
    <property type="term" value="P:proteolysis"/>
    <property type="evidence" value="ECO:0007669"/>
    <property type="project" value="UniProtKB-KW"/>
</dbReference>
<evidence type="ECO:0000313" key="15">
    <source>
        <dbReference type="EMBL" id="ODQ82995.1"/>
    </source>
</evidence>
<organism evidence="15 16">
    <name type="scientific">Babjeviella inositovora NRRL Y-12698</name>
    <dbReference type="NCBI Taxonomy" id="984486"/>
    <lineage>
        <taxon>Eukaryota</taxon>
        <taxon>Fungi</taxon>
        <taxon>Dikarya</taxon>
        <taxon>Ascomycota</taxon>
        <taxon>Saccharomycotina</taxon>
        <taxon>Pichiomycetes</taxon>
        <taxon>Serinales incertae sedis</taxon>
        <taxon>Babjeviella</taxon>
    </lineage>
</organism>